<proteinExistence type="predicted"/>
<gene>
    <name evidence="2" type="primary">LOC115878909</name>
</gene>
<dbReference type="InParanoid" id="A0A6J2XL35"/>
<sequence>MEYLAYDLLHLERRVRIMERRVERRALRDVMEPLELPDDEFINLYRISPDMATDLIQALRPHLARQRLYGLSVEKQVLIALRFYSTGSYQNPVGNQEGLTMSQPSVSRCVHAVTDSINDVFLRRKIRFPLTAEERNAARLKFANAMQPFYVYIPLSHYKKYLNRPQNDRMLKLDRSLCTDVVWLHKIQARF</sequence>
<reference evidence="2" key="1">
    <citation type="submission" date="2025-08" db="UniProtKB">
        <authorList>
            <consortium name="RefSeq"/>
        </authorList>
    </citation>
    <scope>IDENTIFICATION</scope>
    <source>
        <tissue evidence="2">Gonads</tissue>
    </source>
</reference>
<dbReference type="GeneID" id="115878909"/>
<keyword evidence="1" id="KW-1185">Reference proteome</keyword>
<dbReference type="KEGG" id="soy:115878909"/>
<dbReference type="AlphaFoldDB" id="A0A6J2XL35"/>
<evidence type="ECO:0000313" key="2">
    <source>
        <dbReference type="RefSeq" id="XP_030751379.1"/>
    </source>
</evidence>
<accession>A0A6J2XL35</accession>
<name>A0A6J2XL35_SITOR</name>
<dbReference type="RefSeq" id="XP_030751379.1">
    <property type="nucleotide sequence ID" value="XM_030895519.1"/>
</dbReference>
<dbReference type="Proteomes" id="UP000504635">
    <property type="component" value="Unplaced"/>
</dbReference>
<organism evidence="1 2">
    <name type="scientific">Sitophilus oryzae</name>
    <name type="common">Rice weevil</name>
    <name type="synonym">Curculio oryzae</name>
    <dbReference type="NCBI Taxonomy" id="7048"/>
    <lineage>
        <taxon>Eukaryota</taxon>
        <taxon>Metazoa</taxon>
        <taxon>Ecdysozoa</taxon>
        <taxon>Arthropoda</taxon>
        <taxon>Hexapoda</taxon>
        <taxon>Insecta</taxon>
        <taxon>Pterygota</taxon>
        <taxon>Neoptera</taxon>
        <taxon>Endopterygota</taxon>
        <taxon>Coleoptera</taxon>
        <taxon>Polyphaga</taxon>
        <taxon>Cucujiformia</taxon>
        <taxon>Curculionidae</taxon>
        <taxon>Dryophthorinae</taxon>
        <taxon>Sitophilus</taxon>
    </lineage>
</organism>
<protein>
    <submittedName>
        <fullName evidence="2">Uncharacterized protein LOC115878909</fullName>
    </submittedName>
</protein>
<dbReference type="OrthoDB" id="6778214at2759"/>
<evidence type="ECO:0000313" key="1">
    <source>
        <dbReference type="Proteomes" id="UP000504635"/>
    </source>
</evidence>